<keyword evidence="4 5" id="KW-0472">Membrane</keyword>
<evidence type="ECO:0000313" key="8">
    <source>
        <dbReference type="Proteomes" id="UP000037939"/>
    </source>
</evidence>
<dbReference type="OrthoDB" id="7066519at2"/>
<feature type="domain" description="Lipopolysaccharide assembly protein A" evidence="6">
    <location>
        <begin position="23"/>
        <end position="79"/>
    </location>
</feature>
<dbReference type="GO" id="GO:0005886">
    <property type="term" value="C:plasma membrane"/>
    <property type="evidence" value="ECO:0007669"/>
    <property type="project" value="InterPro"/>
</dbReference>
<dbReference type="STRING" id="857265.WG78_12865"/>
<comment type="caution">
    <text evidence="7">The sequence shown here is derived from an EMBL/GenBank/DDBJ whole genome shotgun (WGS) entry which is preliminary data.</text>
</comment>
<keyword evidence="8" id="KW-1185">Reference proteome</keyword>
<dbReference type="RefSeq" id="WP_053938208.1">
    <property type="nucleotide sequence ID" value="NZ_LAQT01000009.1"/>
</dbReference>
<name>A0A0N0XID7_9NEIS</name>
<evidence type="ECO:0000256" key="1">
    <source>
        <dbReference type="ARBA" id="ARBA00022475"/>
    </source>
</evidence>
<evidence type="ECO:0000313" key="7">
    <source>
        <dbReference type="EMBL" id="KPC52739.1"/>
    </source>
</evidence>
<keyword evidence="3 5" id="KW-1133">Transmembrane helix</keyword>
<dbReference type="InterPro" id="IPR010445">
    <property type="entry name" value="LapA_dom"/>
</dbReference>
<evidence type="ECO:0000256" key="4">
    <source>
        <dbReference type="ARBA" id="ARBA00023136"/>
    </source>
</evidence>
<dbReference type="AlphaFoldDB" id="A0A0N0XID7"/>
<evidence type="ECO:0000256" key="5">
    <source>
        <dbReference type="SAM" id="Phobius"/>
    </source>
</evidence>
<evidence type="ECO:0000256" key="3">
    <source>
        <dbReference type="ARBA" id="ARBA00022989"/>
    </source>
</evidence>
<dbReference type="Pfam" id="PF06305">
    <property type="entry name" value="LapA_dom"/>
    <property type="match status" value="1"/>
</dbReference>
<feature type="transmembrane region" description="Helical" evidence="5">
    <location>
        <begin position="42"/>
        <end position="65"/>
    </location>
</feature>
<keyword evidence="2 5" id="KW-0812">Transmembrane</keyword>
<protein>
    <recommendedName>
        <fullName evidence="6">Lipopolysaccharide assembly protein A domain-containing protein</fullName>
    </recommendedName>
</protein>
<reference evidence="7 8" key="1">
    <citation type="submission" date="2015-07" db="EMBL/GenBank/DDBJ databases">
        <title>Draft genome sequence of the Amantichitinum ursilacus IGB-41, a new chitin-degrading bacterium.</title>
        <authorList>
            <person name="Kirstahler P."/>
            <person name="Guenther M."/>
            <person name="Grumaz C."/>
            <person name="Rupp S."/>
            <person name="Zibek S."/>
            <person name="Sohn K."/>
        </authorList>
    </citation>
    <scope>NUCLEOTIDE SEQUENCE [LARGE SCALE GENOMIC DNA]</scope>
    <source>
        <strain evidence="7 8">IGB-41</strain>
    </source>
</reference>
<gene>
    <name evidence="7" type="ORF">WG78_12865</name>
</gene>
<sequence length="102" mass="11609">MRYVYGLIKLLVFIVLLGFAMHNADTVSLQFFLGYSWEAPLSMILFVFFAAGAVFAFLAMLGQVFRLRREVVALRKELRVRTPAPVEVVSEPLMVEQPRDAL</sequence>
<dbReference type="EMBL" id="LAQT01000009">
    <property type="protein sequence ID" value="KPC52739.1"/>
    <property type="molecule type" value="Genomic_DNA"/>
</dbReference>
<accession>A0A0N0XID7</accession>
<keyword evidence="1" id="KW-1003">Cell membrane</keyword>
<dbReference type="Proteomes" id="UP000037939">
    <property type="component" value="Unassembled WGS sequence"/>
</dbReference>
<proteinExistence type="predicted"/>
<evidence type="ECO:0000259" key="6">
    <source>
        <dbReference type="Pfam" id="PF06305"/>
    </source>
</evidence>
<organism evidence="7 8">
    <name type="scientific">Amantichitinum ursilacus</name>
    <dbReference type="NCBI Taxonomy" id="857265"/>
    <lineage>
        <taxon>Bacteria</taxon>
        <taxon>Pseudomonadati</taxon>
        <taxon>Pseudomonadota</taxon>
        <taxon>Betaproteobacteria</taxon>
        <taxon>Neisseriales</taxon>
        <taxon>Chitinibacteraceae</taxon>
        <taxon>Amantichitinum</taxon>
    </lineage>
</organism>
<evidence type="ECO:0000256" key="2">
    <source>
        <dbReference type="ARBA" id="ARBA00022692"/>
    </source>
</evidence>